<gene>
    <name evidence="4" type="ORF">I0K15_05275</name>
</gene>
<dbReference type="GO" id="GO:0016747">
    <property type="term" value="F:acyltransferase activity, transferring groups other than amino-acyl groups"/>
    <property type="evidence" value="ECO:0007669"/>
    <property type="project" value="InterPro"/>
</dbReference>
<dbReference type="Gene3D" id="3.40.630.30">
    <property type="match status" value="1"/>
</dbReference>
<protein>
    <submittedName>
        <fullName evidence="4">GNAT family N-acetyltransferase</fullName>
    </submittedName>
</protein>
<feature type="domain" description="N-acetyltransferase" evidence="3">
    <location>
        <begin position="4"/>
        <end position="145"/>
    </location>
</feature>
<dbReference type="PROSITE" id="PS51186">
    <property type="entry name" value="GNAT"/>
    <property type="match status" value="1"/>
</dbReference>
<dbReference type="InterPro" id="IPR000182">
    <property type="entry name" value="GNAT_dom"/>
</dbReference>
<name>A0A7S9QDD0_9RHOB</name>
<dbReference type="SUPFAM" id="SSF55729">
    <property type="entry name" value="Acyl-CoA N-acyltransferases (Nat)"/>
    <property type="match status" value="1"/>
</dbReference>
<proteinExistence type="predicted"/>
<accession>A0A7S9QDD0</accession>
<dbReference type="InterPro" id="IPR016181">
    <property type="entry name" value="Acyl_CoA_acyltransferase"/>
</dbReference>
<dbReference type="Proteomes" id="UP000594800">
    <property type="component" value="Chromosome"/>
</dbReference>
<keyword evidence="2" id="KW-0012">Acyltransferase</keyword>
<sequence length="145" mass="15527">MAALTIDFATSEADLEVCRTLRRTVFIEEQGVSESDEVDGLDDACLHVLAREGGAPIGAARVHIQGGTAKIGRVCVLPPGRGRGIGGEIIGFILTHLRADPQITQAKLGSQIAAMSLYSRAGFRPVGDRYMEAGLEHQDMEHTLE</sequence>
<dbReference type="InterPro" id="IPR050832">
    <property type="entry name" value="Bact_Acetyltransf"/>
</dbReference>
<evidence type="ECO:0000313" key="4">
    <source>
        <dbReference type="EMBL" id="QPH55158.1"/>
    </source>
</evidence>
<dbReference type="EMBL" id="CP064942">
    <property type="protein sequence ID" value="QPH55158.1"/>
    <property type="molecule type" value="Genomic_DNA"/>
</dbReference>
<reference evidence="4 5" key="1">
    <citation type="submission" date="2020-11" db="EMBL/GenBank/DDBJ databases">
        <title>Description of Pontivivens ytuae sp. nov. isolated from deep sea sediment of Mariana Trench.</title>
        <authorList>
            <person name="Wang Z."/>
            <person name="Sun Q.-L."/>
            <person name="Xu X.-D."/>
            <person name="Tang Y.-Z."/>
            <person name="Zhang J."/>
        </authorList>
    </citation>
    <scope>NUCLEOTIDE SEQUENCE [LARGE SCALE GENOMIC DNA]</scope>
    <source>
        <strain evidence="4 5">MT2928</strain>
    </source>
</reference>
<evidence type="ECO:0000256" key="1">
    <source>
        <dbReference type="ARBA" id="ARBA00022679"/>
    </source>
</evidence>
<evidence type="ECO:0000259" key="3">
    <source>
        <dbReference type="PROSITE" id="PS51186"/>
    </source>
</evidence>
<organism evidence="4 5">
    <name type="scientific">Pontivivens ytuae</name>
    <dbReference type="NCBI Taxonomy" id="2789856"/>
    <lineage>
        <taxon>Bacteria</taxon>
        <taxon>Pseudomonadati</taxon>
        <taxon>Pseudomonadota</taxon>
        <taxon>Alphaproteobacteria</taxon>
        <taxon>Rhodobacterales</taxon>
        <taxon>Paracoccaceae</taxon>
        <taxon>Pontivivens</taxon>
    </lineage>
</organism>
<dbReference type="KEGG" id="poz:I0K15_05275"/>
<evidence type="ECO:0000256" key="2">
    <source>
        <dbReference type="ARBA" id="ARBA00023315"/>
    </source>
</evidence>
<dbReference type="PANTHER" id="PTHR43877:SF2">
    <property type="entry name" value="AMINOALKYLPHOSPHONATE N-ACETYLTRANSFERASE-RELATED"/>
    <property type="match status" value="1"/>
</dbReference>
<dbReference type="Pfam" id="PF13673">
    <property type="entry name" value="Acetyltransf_10"/>
    <property type="match status" value="1"/>
</dbReference>
<dbReference type="PANTHER" id="PTHR43877">
    <property type="entry name" value="AMINOALKYLPHOSPHONATE N-ACETYLTRANSFERASE-RELATED-RELATED"/>
    <property type="match status" value="1"/>
</dbReference>
<dbReference type="AlphaFoldDB" id="A0A7S9QDD0"/>
<keyword evidence="1 4" id="KW-0808">Transferase</keyword>
<evidence type="ECO:0000313" key="5">
    <source>
        <dbReference type="Proteomes" id="UP000594800"/>
    </source>
</evidence>
<keyword evidence="5" id="KW-1185">Reference proteome</keyword>
<dbReference type="RefSeq" id="WP_196104357.1">
    <property type="nucleotide sequence ID" value="NZ_CP064942.1"/>
</dbReference>